<reference evidence="2" key="1">
    <citation type="submission" date="2015-07" db="EMBL/GenBank/DDBJ databases">
        <title>MeaNS - Measles Nucleotide Surveillance Program.</title>
        <authorList>
            <person name="Tran T."/>
            <person name="Druce J."/>
        </authorList>
    </citation>
    <scope>NUCLEOTIDE SEQUENCE</scope>
    <source>
        <strain evidence="2">UCB-OBI-ISO-001</strain>
        <tissue evidence="2">Gonad</tissue>
    </source>
</reference>
<feature type="compositionally biased region" description="Basic residues" evidence="1">
    <location>
        <begin position="62"/>
        <end position="75"/>
    </location>
</feature>
<organism evidence="2">
    <name type="scientific">Octopus bimaculoides</name>
    <name type="common">California two-spotted octopus</name>
    <dbReference type="NCBI Taxonomy" id="37653"/>
    <lineage>
        <taxon>Eukaryota</taxon>
        <taxon>Metazoa</taxon>
        <taxon>Spiralia</taxon>
        <taxon>Lophotrochozoa</taxon>
        <taxon>Mollusca</taxon>
        <taxon>Cephalopoda</taxon>
        <taxon>Coleoidea</taxon>
        <taxon>Octopodiformes</taxon>
        <taxon>Octopoda</taxon>
        <taxon>Incirrata</taxon>
        <taxon>Octopodidae</taxon>
        <taxon>Octopus</taxon>
    </lineage>
</organism>
<feature type="region of interest" description="Disordered" evidence="1">
    <location>
        <begin position="15"/>
        <end position="101"/>
    </location>
</feature>
<feature type="non-terminal residue" evidence="2">
    <location>
        <position position="101"/>
    </location>
</feature>
<gene>
    <name evidence="2" type="ORF">OCBIM_22029683mg</name>
</gene>
<dbReference type="EMBL" id="KQ420800">
    <property type="protein sequence ID" value="KOF79298.1"/>
    <property type="molecule type" value="Genomic_DNA"/>
</dbReference>
<protein>
    <submittedName>
        <fullName evidence="2">Uncharacterized protein</fullName>
    </submittedName>
</protein>
<proteinExistence type="predicted"/>
<name>A0A0L8GQN4_OCTBM</name>
<evidence type="ECO:0000256" key="1">
    <source>
        <dbReference type="SAM" id="MobiDB-lite"/>
    </source>
</evidence>
<feature type="compositionally biased region" description="Gly residues" evidence="1">
    <location>
        <begin position="22"/>
        <end position="35"/>
    </location>
</feature>
<feature type="compositionally biased region" description="Polar residues" evidence="1">
    <location>
        <begin position="80"/>
        <end position="101"/>
    </location>
</feature>
<sequence>MADKIDMSLDEIIKLNGVSKRGQGGRGNRGRGSYGRGRRYRGRGQANTTTGASSSAGTSLKTRGRRGRVWSRRSTGRSTQSLSQQNLIPSQKTATNSTNTS</sequence>
<feature type="compositionally biased region" description="Low complexity" evidence="1">
    <location>
        <begin position="43"/>
        <end position="59"/>
    </location>
</feature>
<accession>A0A0L8GQN4</accession>
<dbReference type="AlphaFoldDB" id="A0A0L8GQN4"/>
<evidence type="ECO:0000313" key="2">
    <source>
        <dbReference type="EMBL" id="KOF79298.1"/>
    </source>
</evidence>